<evidence type="ECO:0000259" key="25">
    <source>
        <dbReference type="PROSITE" id="PS50011"/>
    </source>
</evidence>
<evidence type="ECO:0000256" key="13">
    <source>
        <dbReference type="ARBA" id="ARBA00022842"/>
    </source>
</evidence>
<keyword evidence="15" id="KW-0464">Manganese</keyword>
<keyword evidence="16" id="KW-0539">Nucleus</keyword>
<keyword evidence="10" id="KW-0547">Nucleotide-binding</keyword>
<evidence type="ECO:0000256" key="11">
    <source>
        <dbReference type="ARBA" id="ARBA00022777"/>
    </source>
</evidence>
<proteinExistence type="inferred from homology"/>
<dbReference type="PROSITE" id="PS50011">
    <property type="entry name" value="PROTEIN_KINASE_DOM"/>
    <property type="match status" value="1"/>
</dbReference>
<protein>
    <recommendedName>
        <fullName evidence="21">Serine/threonine-protein kinase Nek11</fullName>
        <ecNumber evidence="5">2.7.11.1</ecNumber>
    </recommendedName>
    <alternativeName>
        <fullName evidence="22">Never in mitosis A-related kinase 11</fullName>
    </alternativeName>
</protein>
<comment type="subcellular location">
    <subcellularLocation>
        <location evidence="3">Nucleus</location>
        <location evidence="3">Nucleolus</location>
    </subcellularLocation>
</comment>
<evidence type="ECO:0000256" key="9">
    <source>
        <dbReference type="ARBA" id="ARBA00022723"/>
    </source>
</evidence>
<evidence type="ECO:0000256" key="18">
    <source>
        <dbReference type="ARBA" id="ARBA00047899"/>
    </source>
</evidence>
<dbReference type="PROSITE" id="PS00108">
    <property type="entry name" value="PROTEIN_KINASE_ST"/>
    <property type="match status" value="1"/>
</dbReference>
<dbReference type="Gene3D" id="1.10.510.10">
    <property type="entry name" value="Transferase(Phosphotransferase) domain 1"/>
    <property type="match status" value="1"/>
</dbReference>
<keyword evidence="13" id="KW-0460">Magnesium</keyword>
<dbReference type="GO" id="GO:0005524">
    <property type="term" value="F:ATP binding"/>
    <property type="evidence" value="ECO:0007669"/>
    <property type="project" value="UniProtKB-KW"/>
</dbReference>
<comment type="similarity">
    <text evidence="4">Belongs to the protein kinase superfamily. NEK Ser/Thr protein kinase family. NIMA subfamily.</text>
</comment>
<feature type="compositionally biased region" description="Acidic residues" evidence="24">
    <location>
        <begin position="452"/>
        <end position="496"/>
    </location>
</feature>
<evidence type="ECO:0000256" key="14">
    <source>
        <dbReference type="ARBA" id="ARBA00023054"/>
    </source>
</evidence>
<comment type="catalytic activity">
    <reaction evidence="18">
        <text>L-threonyl-[protein] + ATP = O-phospho-L-threonyl-[protein] + ADP + H(+)</text>
        <dbReference type="Rhea" id="RHEA:46608"/>
        <dbReference type="Rhea" id="RHEA-COMP:11060"/>
        <dbReference type="Rhea" id="RHEA-COMP:11605"/>
        <dbReference type="ChEBI" id="CHEBI:15378"/>
        <dbReference type="ChEBI" id="CHEBI:30013"/>
        <dbReference type="ChEBI" id="CHEBI:30616"/>
        <dbReference type="ChEBI" id="CHEBI:61977"/>
        <dbReference type="ChEBI" id="CHEBI:456216"/>
        <dbReference type="EC" id="2.7.11.1"/>
    </reaction>
</comment>
<evidence type="ECO:0000256" key="22">
    <source>
        <dbReference type="ARBA" id="ARBA00075647"/>
    </source>
</evidence>
<evidence type="ECO:0000256" key="19">
    <source>
        <dbReference type="ARBA" id="ARBA00048679"/>
    </source>
</evidence>
<dbReference type="PANTHER" id="PTHR44899:SF8">
    <property type="entry name" value="NIMA-RELATED KINASE 11"/>
    <property type="match status" value="1"/>
</dbReference>
<evidence type="ECO:0000256" key="21">
    <source>
        <dbReference type="ARBA" id="ARBA00073378"/>
    </source>
</evidence>
<comment type="cofactor">
    <cofactor evidence="1">
        <name>Mn(2+)</name>
        <dbReference type="ChEBI" id="CHEBI:29035"/>
    </cofactor>
</comment>
<evidence type="ECO:0000256" key="7">
    <source>
        <dbReference type="ARBA" id="ARBA00022553"/>
    </source>
</evidence>
<dbReference type="SUPFAM" id="SSF56112">
    <property type="entry name" value="Protein kinase-like (PK-like)"/>
    <property type="match status" value="1"/>
</dbReference>
<dbReference type="PANTHER" id="PTHR44899">
    <property type="entry name" value="CAMK FAMILY PROTEIN KINASE"/>
    <property type="match status" value="1"/>
</dbReference>
<evidence type="ECO:0000256" key="17">
    <source>
        <dbReference type="ARBA" id="ARBA00023306"/>
    </source>
</evidence>
<comment type="cofactor">
    <cofactor evidence="2">
        <name>Mg(2+)</name>
        <dbReference type="ChEBI" id="CHEBI:18420"/>
    </cofactor>
</comment>
<evidence type="ECO:0000256" key="4">
    <source>
        <dbReference type="ARBA" id="ARBA00010886"/>
    </source>
</evidence>
<dbReference type="Gene3D" id="3.30.200.20">
    <property type="entry name" value="Phosphorylase Kinase, domain 1"/>
    <property type="match status" value="1"/>
</dbReference>
<evidence type="ECO:0000313" key="27">
    <source>
        <dbReference type="Proteomes" id="UP001066276"/>
    </source>
</evidence>
<keyword evidence="8" id="KW-0808">Transferase</keyword>
<evidence type="ECO:0000256" key="16">
    <source>
        <dbReference type="ARBA" id="ARBA00023242"/>
    </source>
</evidence>
<feature type="coiled-coil region" evidence="23">
    <location>
        <begin position="349"/>
        <end position="383"/>
    </location>
</feature>
<dbReference type="AlphaFoldDB" id="A0AAV7MN69"/>
<organism evidence="26 27">
    <name type="scientific">Pleurodeles waltl</name>
    <name type="common">Iberian ribbed newt</name>
    <dbReference type="NCBI Taxonomy" id="8319"/>
    <lineage>
        <taxon>Eukaryota</taxon>
        <taxon>Metazoa</taxon>
        <taxon>Chordata</taxon>
        <taxon>Craniata</taxon>
        <taxon>Vertebrata</taxon>
        <taxon>Euteleostomi</taxon>
        <taxon>Amphibia</taxon>
        <taxon>Batrachia</taxon>
        <taxon>Caudata</taxon>
        <taxon>Salamandroidea</taxon>
        <taxon>Salamandridae</taxon>
        <taxon>Pleurodelinae</taxon>
        <taxon>Pleurodeles</taxon>
    </lineage>
</organism>
<dbReference type="InterPro" id="IPR000719">
    <property type="entry name" value="Prot_kinase_dom"/>
</dbReference>
<dbReference type="EMBL" id="JANPWB010000014">
    <property type="protein sequence ID" value="KAJ1101675.1"/>
    <property type="molecule type" value="Genomic_DNA"/>
</dbReference>
<evidence type="ECO:0000256" key="10">
    <source>
        <dbReference type="ARBA" id="ARBA00022741"/>
    </source>
</evidence>
<evidence type="ECO:0000256" key="12">
    <source>
        <dbReference type="ARBA" id="ARBA00022840"/>
    </source>
</evidence>
<dbReference type="GO" id="GO:0004674">
    <property type="term" value="F:protein serine/threonine kinase activity"/>
    <property type="evidence" value="ECO:0007669"/>
    <property type="project" value="UniProtKB-KW"/>
</dbReference>
<dbReference type="InterPro" id="IPR011009">
    <property type="entry name" value="Kinase-like_dom_sf"/>
</dbReference>
<keyword evidence="7" id="KW-0597">Phosphoprotein</keyword>
<name>A0AAV7MN69_PLEWA</name>
<evidence type="ECO:0000256" key="20">
    <source>
        <dbReference type="ARBA" id="ARBA00055453"/>
    </source>
</evidence>
<dbReference type="InterPro" id="IPR051131">
    <property type="entry name" value="NEK_Ser/Thr_kinase_NIMA"/>
</dbReference>
<keyword evidence="6" id="KW-0723">Serine/threonine-protein kinase</keyword>
<dbReference type="EC" id="2.7.11.1" evidence="5"/>
<comment type="function">
    <text evidence="20">Protein kinase which plays an important role in the G2/M checkpoint response to DNA damage. Controls degradation of CDC25A by directly phosphorylating it on residues whose phosphorylation is required for BTRC-mediated polyubiquitination and degradation.</text>
</comment>
<sequence>MPKFHEAERATKEDTRSSKPVSISTEALIAKRYVAKEKLGSGSFGTVFLVVDQKAKKGEELKVLKEIPVGDLNPNETVAASQEAQLLSKLDHPAIVKFYASFLERESFCIITEYCEGGDLDCKIREYKKAGQRFSEGQIVEWFVQLLLGVHYMHERRILHRDLKTTNIFLKNNLLKIGDFGVSRFLMGSCDLATTFTGTPYYMSPEALNHQGYDSKSDIWSLGCILYEICCQTHAFSGYNFMAVVLKIVEGETPSLPDRYSRALDTLMKSMLNKMPTERPSAGEIIKNQFFEDQLQDLKSKFSDLTMKEKSLNCQKEEIMMAVKKKLHLQTLREWSEVQKMTPRERMRLRKLNAADEKAKKMKQLAEEKFQENQKRKQELKSKNLQMQTIDILHGSEGPTPPSMTHSQPITAQDYKSIGHHDPRNTEAPDRLCMSEPVGQDIDEDSYRTEEFYVDVDDEFESSSEISEEEIDEQEEDEDIEEEEVEEEEDDDDDEASLTIRQTYKQDSDVEAMVMYMESVLGSTCLGNETVTEMSPAGPRGPGAFNDTMAWTKLKRMRESAIENLGESTFKRVYDYLKGAKQQSASREEIEIFLEKGSSSSRDCFEVDQIIYYEDQLEASSRRITDS</sequence>
<comment type="catalytic activity">
    <reaction evidence="19">
        <text>L-seryl-[protein] + ATP = O-phospho-L-seryl-[protein] + ADP + H(+)</text>
        <dbReference type="Rhea" id="RHEA:17989"/>
        <dbReference type="Rhea" id="RHEA-COMP:9863"/>
        <dbReference type="Rhea" id="RHEA-COMP:11604"/>
        <dbReference type="ChEBI" id="CHEBI:15378"/>
        <dbReference type="ChEBI" id="CHEBI:29999"/>
        <dbReference type="ChEBI" id="CHEBI:30616"/>
        <dbReference type="ChEBI" id="CHEBI:83421"/>
        <dbReference type="ChEBI" id="CHEBI:456216"/>
        <dbReference type="EC" id="2.7.11.1"/>
    </reaction>
</comment>
<keyword evidence="11" id="KW-0418">Kinase</keyword>
<keyword evidence="9" id="KW-0479">Metal-binding</keyword>
<evidence type="ECO:0000256" key="3">
    <source>
        <dbReference type="ARBA" id="ARBA00004604"/>
    </source>
</evidence>
<evidence type="ECO:0000256" key="5">
    <source>
        <dbReference type="ARBA" id="ARBA00012513"/>
    </source>
</evidence>
<accession>A0AAV7MN69</accession>
<dbReference type="InterPro" id="IPR008271">
    <property type="entry name" value="Ser/Thr_kinase_AS"/>
</dbReference>
<dbReference type="GO" id="GO:0005730">
    <property type="term" value="C:nucleolus"/>
    <property type="evidence" value="ECO:0007669"/>
    <property type="project" value="UniProtKB-SubCell"/>
</dbReference>
<feature type="region of interest" description="Disordered" evidence="24">
    <location>
        <begin position="415"/>
        <end position="497"/>
    </location>
</feature>
<reference evidence="26" key="1">
    <citation type="journal article" date="2022" name="bioRxiv">
        <title>Sequencing and chromosome-scale assembly of the giantPleurodeles waltlgenome.</title>
        <authorList>
            <person name="Brown T."/>
            <person name="Elewa A."/>
            <person name="Iarovenko S."/>
            <person name="Subramanian E."/>
            <person name="Araus A.J."/>
            <person name="Petzold A."/>
            <person name="Susuki M."/>
            <person name="Suzuki K.-i.T."/>
            <person name="Hayashi T."/>
            <person name="Toyoda A."/>
            <person name="Oliveira C."/>
            <person name="Osipova E."/>
            <person name="Leigh N.D."/>
            <person name="Simon A."/>
            <person name="Yun M.H."/>
        </authorList>
    </citation>
    <scope>NUCLEOTIDE SEQUENCE</scope>
    <source>
        <strain evidence="26">20211129_DDA</strain>
        <tissue evidence="26">Liver</tissue>
    </source>
</reference>
<gene>
    <name evidence="26" type="ORF">NDU88_006740</name>
</gene>
<evidence type="ECO:0000313" key="26">
    <source>
        <dbReference type="EMBL" id="KAJ1101675.1"/>
    </source>
</evidence>
<keyword evidence="12" id="KW-0067">ATP-binding</keyword>
<keyword evidence="14 23" id="KW-0175">Coiled coil</keyword>
<evidence type="ECO:0000256" key="15">
    <source>
        <dbReference type="ARBA" id="ARBA00023211"/>
    </source>
</evidence>
<comment type="caution">
    <text evidence="26">The sequence shown here is derived from an EMBL/GenBank/DDBJ whole genome shotgun (WGS) entry which is preliminary data.</text>
</comment>
<keyword evidence="17" id="KW-0131">Cell cycle</keyword>
<dbReference type="FunFam" id="3.30.200.20:FF:000332">
    <property type="entry name" value="NIMA related kinase 11"/>
    <property type="match status" value="1"/>
</dbReference>
<evidence type="ECO:0000256" key="8">
    <source>
        <dbReference type="ARBA" id="ARBA00022679"/>
    </source>
</evidence>
<feature type="compositionally biased region" description="Basic and acidic residues" evidence="24">
    <location>
        <begin position="417"/>
        <end position="430"/>
    </location>
</feature>
<dbReference type="GO" id="GO:0046872">
    <property type="term" value="F:metal ion binding"/>
    <property type="evidence" value="ECO:0007669"/>
    <property type="project" value="UniProtKB-KW"/>
</dbReference>
<dbReference type="SMART" id="SM00220">
    <property type="entry name" value="S_TKc"/>
    <property type="match status" value="1"/>
</dbReference>
<evidence type="ECO:0000256" key="24">
    <source>
        <dbReference type="SAM" id="MobiDB-lite"/>
    </source>
</evidence>
<evidence type="ECO:0000256" key="23">
    <source>
        <dbReference type="SAM" id="Coils"/>
    </source>
</evidence>
<dbReference type="Proteomes" id="UP001066276">
    <property type="component" value="Chromosome 10"/>
</dbReference>
<feature type="domain" description="Protein kinase" evidence="25">
    <location>
        <begin position="33"/>
        <end position="291"/>
    </location>
</feature>
<dbReference type="Pfam" id="PF00069">
    <property type="entry name" value="Pkinase"/>
    <property type="match status" value="1"/>
</dbReference>
<evidence type="ECO:0000256" key="1">
    <source>
        <dbReference type="ARBA" id="ARBA00001936"/>
    </source>
</evidence>
<dbReference type="FunFam" id="1.10.510.10:FF:001071">
    <property type="entry name" value="NIMA related kinase 11"/>
    <property type="match status" value="1"/>
</dbReference>
<evidence type="ECO:0000256" key="2">
    <source>
        <dbReference type="ARBA" id="ARBA00001946"/>
    </source>
</evidence>
<keyword evidence="27" id="KW-1185">Reference proteome</keyword>
<evidence type="ECO:0000256" key="6">
    <source>
        <dbReference type="ARBA" id="ARBA00022527"/>
    </source>
</evidence>